<keyword evidence="3" id="KW-1185">Reference proteome</keyword>
<dbReference type="AlphaFoldDB" id="A0A5B7ID67"/>
<sequence>MRWPSSPSLTSPAAPCSLLPAKDASQTKTRKASVAKSVLTAQHAEWQCRGQYRI</sequence>
<name>A0A5B7ID67_PORTR</name>
<gene>
    <name evidence="2" type="ORF">E2C01_076989</name>
</gene>
<reference evidence="2 3" key="1">
    <citation type="submission" date="2019-05" db="EMBL/GenBank/DDBJ databases">
        <title>Another draft genome of Portunus trituberculatus and its Hox gene families provides insights of decapod evolution.</title>
        <authorList>
            <person name="Jeong J.-H."/>
            <person name="Song I."/>
            <person name="Kim S."/>
            <person name="Choi T."/>
            <person name="Kim D."/>
            <person name="Ryu S."/>
            <person name="Kim W."/>
        </authorList>
    </citation>
    <scope>NUCLEOTIDE SEQUENCE [LARGE SCALE GENOMIC DNA]</scope>
    <source>
        <tissue evidence="2">Muscle</tissue>
    </source>
</reference>
<evidence type="ECO:0000313" key="3">
    <source>
        <dbReference type="Proteomes" id="UP000324222"/>
    </source>
</evidence>
<proteinExistence type="predicted"/>
<protein>
    <submittedName>
        <fullName evidence="2">Uncharacterized protein</fullName>
    </submittedName>
</protein>
<organism evidence="2 3">
    <name type="scientific">Portunus trituberculatus</name>
    <name type="common">Swimming crab</name>
    <name type="synonym">Neptunus trituberculatus</name>
    <dbReference type="NCBI Taxonomy" id="210409"/>
    <lineage>
        <taxon>Eukaryota</taxon>
        <taxon>Metazoa</taxon>
        <taxon>Ecdysozoa</taxon>
        <taxon>Arthropoda</taxon>
        <taxon>Crustacea</taxon>
        <taxon>Multicrustacea</taxon>
        <taxon>Malacostraca</taxon>
        <taxon>Eumalacostraca</taxon>
        <taxon>Eucarida</taxon>
        <taxon>Decapoda</taxon>
        <taxon>Pleocyemata</taxon>
        <taxon>Brachyura</taxon>
        <taxon>Eubrachyura</taxon>
        <taxon>Portunoidea</taxon>
        <taxon>Portunidae</taxon>
        <taxon>Portuninae</taxon>
        <taxon>Portunus</taxon>
    </lineage>
</organism>
<comment type="caution">
    <text evidence="2">The sequence shown here is derived from an EMBL/GenBank/DDBJ whole genome shotgun (WGS) entry which is preliminary data.</text>
</comment>
<evidence type="ECO:0000313" key="2">
    <source>
        <dbReference type="EMBL" id="MPC82330.1"/>
    </source>
</evidence>
<accession>A0A5B7ID67</accession>
<evidence type="ECO:0000256" key="1">
    <source>
        <dbReference type="SAM" id="MobiDB-lite"/>
    </source>
</evidence>
<feature type="compositionally biased region" description="Low complexity" evidence="1">
    <location>
        <begin position="1"/>
        <end position="21"/>
    </location>
</feature>
<dbReference type="Proteomes" id="UP000324222">
    <property type="component" value="Unassembled WGS sequence"/>
</dbReference>
<dbReference type="EMBL" id="VSRR010059447">
    <property type="protein sequence ID" value="MPC82330.1"/>
    <property type="molecule type" value="Genomic_DNA"/>
</dbReference>
<feature type="region of interest" description="Disordered" evidence="1">
    <location>
        <begin position="1"/>
        <end position="29"/>
    </location>
</feature>